<accession>A0A080M6F7</accession>
<dbReference type="EMBL" id="JDST02000041">
    <property type="protein sequence ID" value="KFB76887.1"/>
    <property type="molecule type" value="Genomic_DNA"/>
</dbReference>
<dbReference type="Proteomes" id="UP000021315">
    <property type="component" value="Unassembled WGS sequence"/>
</dbReference>
<reference evidence="1" key="1">
    <citation type="submission" date="2014-02" db="EMBL/GenBank/DDBJ databases">
        <title>Expanding our view of genomic diversity in Candidatus Accumulibacter clades.</title>
        <authorList>
            <person name="Skennerton C.T."/>
            <person name="Barr J.J."/>
            <person name="Slater F.R."/>
            <person name="Bond P.L."/>
            <person name="Tyson G.W."/>
        </authorList>
    </citation>
    <scope>NUCLEOTIDE SEQUENCE [LARGE SCALE GENOMIC DNA]</scope>
</reference>
<protein>
    <submittedName>
        <fullName evidence="1">Uncharacterized protein</fullName>
    </submittedName>
</protein>
<keyword evidence="2" id="KW-1185">Reference proteome</keyword>
<sequence length="86" mass="10110">MVVLWLISSHQFLFDEQNLEIRKQIPKMECIRKMDFSYSSELTLAVSCSCKIIINGFAGQEITMIHGKPIRTDKYAIRFERIRNDL</sequence>
<proteinExistence type="predicted"/>
<gene>
    <name evidence="1" type="ORF">AW06_002007</name>
</gene>
<organism evidence="1 2">
    <name type="scientific">Candidatus Accumulibacter cognatus</name>
    <dbReference type="NCBI Taxonomy" id="2954383"/>
    <lineage>
        <taxon>Bacteria</taxon>
        <taxon>Pseudomonadati</taxon>
        <taxon>Pseudomonadota</taxon>
        <taxon>Betaproteobacteria</taxon>
        <taxon>Candidatus Accumulibacter</taxon>
    </lineage>
</organism>
<evidence type="ECO:0000313" key="1">
    <source>
        <dbReference type="EMBL" id="KFB76887.1"/>
    </source>
</evidence>
<name>A0A080M6F7_9PROT</name>
<dbReference type="AlphaFoldDB" id="A0A080M6F7"/>
<evidence type="ECO:0000313" key="2">
    <source>
        <dbReference type="Proteomes" id="UP000021315"/>
    </source>
</evidence>
<dbReference type="STRING" id="1453999.AW06_002007"/>
<comment type="caution">
    <text evidence="1">The sequence shown here is derived from an EMBL/GenBank/DDBJ whole genome shotgun (WGS) entry which is preliminary data.</text>
</comment>